<evidence type="ECO:0000256" key="7">
    <source>
        <dbReference type="ARBA" id="ARBA00023128"/>
    </source>
</evidence>
<evidence type="ECO:0000256" key="6">
    <source>
        <dbReference type="ARBA" id="ARBA00022989"/>
    </source>
</evidence>
<dbReference type="InterPro" id="IPR002067">
    <property type="entry name" value="MCP"/>
</dbReference>
<gene>
    <name evidence="15" type="ORF">ONE63_000287</name>
</gene>
<evidence type="ECO:0000256" key="9">
    <source>
        <dbReference type="ARBA" id="ARBA00037549"/>
    </source>
</evidence>
<keyword evidence="7" id="KW-0496">Mitochondrion</keyword>
<evidence type="ECO:0000256" key="3">
    <source>
        <dbReference type="ARBA" id="ARBA00022448"/>
    </source>
</evidence>
<proteinExistence type="inferred from homology"/>
<evidence type="ECO:0000256" key="5">
    <source>
        <dbReference type="ARBA" id="ARBA00022737"/>
    </source>
</evidence>
<evidence type="ECO:0000313" key="16">
    <source>
        <dbReference type="Proteomes" id="UP001075354"/>
    </source>
</evidence>
<evidence type="ECO:0000313" key="15">
    <source>
        <dbReference type="EMBL" id="KAJ1531615.1"/>
    </source>
</evidence>
<dbReference type="Proteomes" id="UP001075354">
    <property type="component" value="Chromosome 1"/>
</dbReference>
<dbReference type="GO" id="GO:0090422">
    <property type="term" value="F:thiamine pyrophosphate transmembrane transporter activity"/>
    <property type="evidence" value="ECO:0007669"/>
    <property type="project" value="UniProtKB-ARBA"/>
</dbReference>
<keyword evidence="4 13" id="KW-0812">Transmembrane</keyword>
<dbReference type="Gene3D" id="1.50.40.10">
    <property type="entry name" value="Mitochondrial carrier domain"/>
    <property type="match status" value="1"/>
</dbReference>
<dbReference type="InterPro" id="IPR023395">
    <property type="entry name" value="MCP_dom_sf"/>
</dbReference>
<dbReference type="EMBL" id="JAPTSV010000001">
    <property type="protein sequence ID" value="KAJ1531615.1"/>
    <property type="molecule type" value="Genomic_DNA"/>
</dbReference>
<dbReference type="Pfam" id="PF00153">
    <property type="entry name" value="Mito_carr"/>
    <property type="match status" value="3"/>
</dbReference>
<reference evidence="15" key="1">
    <citation type="submission" date="2022-12" db="EMBL/GenBank/DDBJ databases">
        <title>Chromosome-level genome assembly of the bean flower thrips Megalurothrips usitatus.</title>
        <authorList>
            <person name="Ma L."/>
            <person name="Liu Q."/>
            <person name="Li H."/>
            <person name="Cai W."/>
        </authorList>
    </citation>
    <scope>NUCLEOTIDE SEQUENCE</scope>
    <source>
        <strain evidence="15">Cailab_2022a</strain>
    </source>
</reference>
<keyword evidence="5" id="KW-0677">Repeat</keyword>
<keyword evidence="8 13" id="KW-0472">Membrane</keyword>
<evidence type="ECO:0000256" key="14">
    <source>
        <dbReference type="RuleBase" id="RU000488"/>
    </source>
</evidence>
<comment type="subcellular location">
    <subcellularLocation>
        <location evidence="1">Mitochondrion membrane</location>
        <topology evidence="1">Multi-pass membrane protein</topology>
    </subcellularLocation>
</comment>
<dbReference type="PANTHER" id="PTHR24089">
    <property type="entry name" value="SOLUTE CARRIER FAMILY 25"/>
    <property type="match status" value="1"/>
</dbReference>
<feature type="repeat" description="Solcar" evidence="13">
    <location>
        <begin position="214"/>
        <end position="309"/>
    </location>
</feature>
<accession>A0AAV7Y426</accession>
<dbReference type="PRINTS" id="PR00926">
    <property type="entry name" value="MITOCARRIER"/>
</dbReference>
<dbReference type="AlphaFoldDB" id="A0AAV7Y426"/>
<dbReference type="GO" id="GO:0031966">
    <property type="term" value="C:mitochondrial membrane"/>
    <property type="evidence" value="ECO:0007669"/>
    <property type="project" value="UniProtKB-SubCell"/>
</dbReference>
<comment type="caution">
    <text evidence="15">The sequence shown here is derived from an EMBL/GenBank/DDBJ whole genome shotgun (WGS) entry which is preliminary data.</text>
</comment>
<evidence type="ECO:0000256" key="11">
    <source>
        <dbReference type="ARBA" id="ARBA00041879"/>
    </source>
</evidence>
<name>A0AAV7Y426_9NEOP</name>
<dbReference type="FunFam" id="1.50.40.10:FF:000011">
    <property type="entry name" value="Mitochondrial thiamine pyrophosphate carrier 1"/>
    <property type="match status" value="1"/>
</dbReference>
<evidence type="ECO:0000256" key="13">
    <source>
        <dbReference type="PROSITE-ProRule" id="PRU00282"/>
    </source>
</evidence>
<keyword evidence="3 14" id="KW-0813">Transport</keyword>
<protein>
    <recommendedName>
        <fullName evidence="10">Mitochondrial thiamine pyrophosphate carrier</fullName>
    </recommendedName>
    <alternativeName>
        <fullName evidence="11">Solute carrier family 25 member 19</fullName>
    </alternativeName>
</protein>
<keyword evidence="16" id="KW-1185">Reference proteome</keyword>
<keyword evidence="6" id="KW-1133">Transmembrane helix</keyword>
<dbReference type="InterPro" id="IPR018108">
    <property type="entry name" value="MCP_transmembrane"/>
</dbReference>
<evidence type="ECO:0000256" key="12">
    <source>
        <dbReference type="ARBA" id="ARBA00050799"/>
    </source>
</evidence>
<sequence>MVGFDEHATKRLTDTEYALAGAAAGGLTRALSQPLDVVKIRFQLQVEPLKQLPNAKYWGVTQAFCRIAQEEGVTALWKGHVPAQVLSVLYGIAQATCFEVLTREVWFIAPEWRASQYRPIVHFVCGGAAGIFASVVSFPFDTIRTRLVAQGEPKIYRSTSHAAREILSKEGPKGLYRGLAPVLIQMAPYTGIQFASYTALTKLISFADATGGPTKIEHSLTVGALAGAASKTAIYPLDLAKKRLQVIGFDGGRAGFGQTFSTSGLLHCITKIVKTEGFTSLYKGLWPSLLKAGVVSALYFTFYENGCALLLRYK</sequence>
<comment type="catalytic activity">
    <reaction evidence="12">
        <text>thiamine phosphate(out) + thiamine diphosphate(in) = thiamine phosphate(in) + thiamine diphosphate(out)</text>
        <dbReference type="Rhea" id="RHEA:73383"/>
        <dbReference type="ChEBI" id="CHEBI:37575"/>
        <dbReference type="ChEBI" id="CHEBI:58937"/>
    </reaction>
</comment>
<dbReference type="SUPFAM" id="SSF103506">
    <property type="entry name" value="Mitochondrial carrier"/>
    <property type="match status" value="1"/>
</dbReference>
<evidence type="ECO:0000256" key="8">
    <source>
        <dbReference type="ARBA" id="ARBA00023136"/>
    </source>
</evidence>
<evidence type="ECO:0000256" key="2">
    <source>
        <dbReference type="ARBA" id="ARBA00006375"/>
    </source>
</evidence>
<feature type="repeat" description="Solcar" evidence="13">
    <location>
        <begin position="12"/>
        <end position="104"/>
    </location>
</feature>
<evidence type="ECO:0000256" key="1">
    <source>
        <dbReference type="ARBA" id="ARBA00004225"/>
    </source>
</evidence>
<organism evidence="15 16">
    <name type="scientific">Megalurothrips usitatus</name>
    <name type="common">bean blossom thrips</name>
    <dbReference type="NCBI Taxonomy" id="439358"/>
    <lineage>
        <taxon>Eukaryota</taxon>
        <taxon>Metazoa</taxon>
        <taxon>Ecdysozoa</taxon>
        <taxon>Arthropoda</taxon>
        <taxon>Hexapoda</taxon>
        <taxon>Insecta</taxon>
        <taxon>Pterygota</taxon>
        <taxon>Neoptera</taxon>
        <taxon>Paraneoptera</taxon>
        <taxon>Thysanoptera</taxon>
        <taxon>Terebrantia</taxon>
        <taxon>Thripoidea</taxon>
        <taxon>Thripidae</taxon>
        <taxon>Megalurothrips</taxon>
    </lineage>
</organism>
<dbReference type="PROSITE" id="PS50920">
    <property type="entry name" value="SOLCAR"/>
    <property type="match status" value="3"/>
</dbReference>
<comment type="function">
    <text evidence="9">Mitochondrial transporter mediating uptake of thiamine diphosphate into mitochondria. It is not clear if the antiporter activity is affected by the membrane potential or by the proton electrochemical gradient.</text>
</comment>
<evidence type="ECO:0000256" key="10">
    <source>
        <dbReference type="ARBA" id="ARBA00040836"/>
    </source>
</evidence>
<evidence type="ECO:0000256" key="4">
    <source>
        <dbReference type="ARBA" id="ARBA00022692"/>
    </source>
</evidence>
<feature type="repeat" description="Solcar" evidence="13">
    <location>
        <begin position="117"/>
        <end position="203"/>
    </location>
</feature>
<comment type="similarity">
    <text evidence="2 14">Belongs to the mitochondrial carrier (TC 2.A.29) family.</text>
</comment>